<evidence type="ECO:0000313" key="2">
    <source>
        <dbReference type="Proteomes" id="UP000033684"/>
    </source>
</evidence>
<reference evidence="1 2" key="2">
    <citation type="journal article" date="2016" name="Microb. Ecol.">
        <title>Genome Characteristics of a Novel Type I Methanotroph (Sn10-6) Isolated from a Flooded Indian Rice Field.</title>
        <authorList>
            <person name="Rahalkar M.C."/>
            <person name="Pandit P.S."/>
            <person name="Dhakephalkar P.K."/>
            <person name="Pore S."/>
            <person name="Arora P."/>
            <person name="Kapse N."/>
        </authorList>
    </citation>
    <scope>NUCLEOTIDE SEQUENCE [LARGE SCALE GENOMIC DNA]</scope>
    <source>
        <strain evidence="1 2">Sn10-6</strain>
    </source>
</reference>
<dbReference type="Proteomes" id="UP000033684">
    <property type="component" value="Unassembled WGS sequence"/>
</dbReference>
<dbReference type="EMBL" id="LAJX01000210">
    <property type="protein sequence ID" value="KJV05546.1"/>
    <property type="molecule type" value="Genomic_DNA"/>
</dbReference>
<comment type="caution">
    <text evidence="1">The sequence shown here is derived from an EMBL/GenBank/DDBJ whole genome shotgun (WGS) entry which is preliminary data.</text>
</comment>
<protein>
    <submittedName>
        <fullName evidence="1">Uncharacterized protein</fullName>
    </submittedName>
</protein>
<proteinExistence type="predicted"/>
<keyword evidence="2" id="KW-1185">Reference proteome</keyword>
<reference evidence="2" key="1">
    <citation type="submission" date="2015-03" db="EMBL/GenBank/DDBJ databases">
        <title>Draft genome sequence of a novel methanotroph (Sn10-6) isolated from flooded ricefield rhizosphere in India.</title>
        <authorList>
            <person name="Pandit P.S."/>
            <person name="Pore S.D."/>
            <person name="Arora P."/>
            <person name="Kapse N.G."/>
            <person name="Dhakephalkar P.K."/>
            <person name="Rahalkar M.C."/>
        </authorList>
    </citation>
    <scope>NUCLEOTIDE SEQUENCE [LARGE SCALE GENOMIC DNA]</scope>
    <source>
        <strain evidence="2">Sn10-6</strain>
    </source>
</reference>
<dbReference type="AlphaFoldDB" id="A0A0F3IFM8"/>
<accession>A0A0F3IFM8</accession>
<dbReference type="RefSeq" id="WP_045780195.1">
    <property type="nucleotide sequence ID" value="NZ_LAJX01000210.1"/>
</dbReference>
<evidence type="ECO:0000313" key="1">
    <source>
        <dbReference type="EMBL" id="KJV05546.1"/>
    </source>
</evidence>
<gene>
    <name evidence="1" type="ORF">VZ94_17420</name>
</gene>
<organism evidence="1 2">
    <name type="scientific">Methylocucumis oryzae</name>
    <dbReference type="NCBI Taxonomy" id="1632867"/>
    <lineage>
        <taxon>Bacteria</taxon>
        <taxon>Pseudomonadati</taxon>
        <taxon>Pseudomonadota</taxon>
        <taxon>Gammaproteobacteria</taxon>
        <taxon>Methylococcales</taxon>
        <taxon>Methylococcaceae</taxon>
        <taxon>Methylocucumis</taxon>
    </lineage>
</organism>
<sequence length="69" mass="7934">MIPEIVQHLLLSPFQAKSLCSFIENKTVDFVLFEELLLASKRCNHWANFGPVLCALEAYLAEQLKRPCR</sequence>
<name>A0A0F3IFM8_9GAMM</name>